<keyword evidence="4" id="KW-1185">Reference proteome</keyword>
<evidence type="ECO:0000259" key="2">
    <source>
        <dbReference type="PROSITE" id="PS50110"/>
    </source>
</evidence>
<dbReference type="EMBL" id="JACRYL010000008">
    <property type="protein sequence ID" value="MBC6110877.1"/>
    <property type="molecule type" value="Genomic_DNA"/>
</dbReference>
<dbReference type="Gene3D" id="3.40.50.2300">
    <property type="match status" value="1"/>
</dbReference>
<evidence type="ECO:0000313" key="3">
    <source>
        <dbReference type="EMBL" id="MBC6110877.1"/>
    </source>
</evidence>
<feature type="domain" description="Response regulatory" evidence="2">
    <location>
        <begin position="10"/>
        <end position="121"/>
    </location>
</feature>
<gene>
    <name evidence="3" type="ORF">H7U22_10625</name>
</gene>
<name>A0ABR7KS08_9SPHI</name>
<dbReference type="PROSITE" id="PS50110">
    <property type="entry name" value="RESPONSE_REGULATORY"/>
    <property type="match status" value="1"/>
</dbReference>
<reference evidence="3 4" key="1">
    <citation type="submission" date="2020-08" db="EMBL/GenBank/DDBJ databases">
        <authorList>
            <person name="Sun Q."/>
            <person name="Inoue M."/>
        </authorList>
    </citation>
    <scope>NUCLEOTIDE SEQUENCE [LARGE SCALE GENOMIC DNA]</scope>
    <source>
        <strain evidence="3 4">CCM 8938</strain>
    </source>
</reference>
<dbReference type="SUPFAM" id="SSF52172">
    <property type="entry name" value="CheY-like"/>
    <property type="match status" value="1"/>
</dbReference>
<proteinExistence type="predicted"/>
<evidence type="ECO:0000313" key="4">
    <source>
        <dbReference type="Proteomes" id="UP000652755"/>
    </source>
</evidence>
<dbReference type="Proteomes" id="UP000652755">
    <property type="component" value="Unassembled WGS sequence"/>
</dbReference>
<dbReference type="RefSeq" id="WP_187071347.1">
    <property type="nucleotide sequence ID" value="NZ_JACRYL010000008.1"/>
</dbReference>
<evidence type="ECO:0000256" key="1">
    <source>
        <dbReference type="PROSITE-ProRule" id="PRU00169"/>
    </source>
</evidence>
<keyword evidence="1" id="KW-0597">Phosphoprotein</keyword>
<accession>A0ABR7KS08</accession>
<dbReference type="InterPro" id="IPR001789">
    <property type="entry name" value="Sig_transdc_resp-reg_receiver"/>
</dbReference>
<dbReference type="SMART" id="SM00448">
    <property type="entry name" value="REC"/>
    <property type="match status" value="1"/>
</dbReference>
<dbReference type="InterPro" id="IPR011006">
    <property type="entry name" value="CheY-like_superfamily"/>
</dbReference>
<comment type="caution">
    <text evidence="3">The sequence shown here is derived from an EMBL/GenBank/DDBJ whole genome shotgun (WGS) entry which is preliminary data.</text>
</comment>
<protein>
    <submittedName>
        <fullName evidence="3">Response regulator</fullName>
    </submittedName>
</protein>
<feature type="modified residue" description="4-aspartylphosphate" evidence="1">
    <location>
        <position position="62"/>
    </location>
</feature>
<organism evidence="3 4">
    <name type="scientific">Pedobacter fastidiosus</name>
    <dbReference type="NCBI Taxonomy" id="2765361"/>
    <lineage>
        <taxon>Bacteria</taxon>
        <taxon>Pseudomonadati</taxon>
        <taxon>Bacteroidota</taxon>
        <taxon>Sphingobacteriia</taxon>
        <taxon>Sphingobacteriales</taxon>
        <taxon>Sphingobacteriaceae</taxon>
        <taxon>Pedobacter</taxon>
    </lineage>
</organism>
<dbReference type="Pfam" id="PF00072">
    <property type="entry name" value="Response_reg"/>
    <property type="match status" value="1"/>
</dbReference>
<sequence length="136" mass="15353">MKSSRRAPYSCVIIDDDSMVVSILTHYVSLIDKIELKGSYTDPIDATAAFLNFKKIDFLFIDIEMGISGIDVARMLRDKVAYVIFITGHSAYALDAFSEGDRFLVKPVNFEKFMETVNSIISRDRSKNLLGKQSKI</sequence>